<name>A0A7S4SRY4_9DINO</name>
<dbReference type="EMBL" id="HBNR01077559">
    <property type="protein sequence ID" value="CAE4654041.1"/>
    <property type="molecule type" value="Transcribed_RNA"/>
</dbReference>
<dbReference type="AlphaFoldDB" id="A0A7S4SRY4"/>
<protein>
    <submittedName>
        <fullName evidence="2">Uncharacterized protein</fullName>
    </submittedName>
</protein>
<feature type="region of interest" description="Disordered" evidence="1">
    <location>
        <begin position="95"/>
        <end position="119"/>
    </location>
</feature>
<gene>
    <name evidence="2" type="ORF">AMON00008_LOCUS55205</name>
</gene>
<accession>A0A7S4SRY4</accession>
<evidence type="ECO:0000256" key="1">
    <source>
        <dbReference type="SAM" id="MobiDB-lite"/>
    </source>
</evidence>
<evidence type="ECO:0000313" key="2">
    <source>
        <dbReference type="EMBL" id="CAE4654041.1"/>
    </source>
</evidence>
<sequence length="178" mass="19393">MAGLRCVTNHYALHAGTRSDFQILANPEYLHGREGFPKSGVHGRFDMIRCPSRPAKSMQRDQMTASMRLGASRLLGPKEFGMSLRDRALARTGTITRSASQPAGGRSPGAPPGASWRAAARAMEVERPMVVEQLSPMYTGVRGDGTVGRFRYVPPPECAEIMQSWSSARAVSGVDYPR</sequence>
<organism evidence="2">
    <name type="scientific">Alexandrium monilatum</name>
    <dbReference type="NCBI Taxonomy" id="311494"/>
    <lineage>
        <taxon>Eukaryota</taxon>
        <taxon>Sar</taxon>
        <taxon>Alveolata</taxon>
        <taxon>Dinophyceae</taxon>
        <taxon>Gonyaulacales</taxon>
        <taxon>Pyrocystaceae</taxon>
        <taxon>Alexandrium</taxon>
    </lineage>
</organism>
<proteinExistence type="predicted"/>
<reference evidence="2" key="1">
    <citation type="submission" date="2021-01" db="EMBL/GenBank/DDBJ databases">
        <authorList>
            <person name="Corre E."/>
            <person name="Pelletier E."/>
            <person name="Niang G."/>
            <person name="Scheremetjew M."/>
            <person name="Finn R."/>
            <person name="Kale V."/>
            <person name="Holt S."/>
            <person name="Cochrane G."/>
            <person name="Meng A."/>
            <person name="Brown T."/>
            <person name="Cohen L."/>
        </authorList>
    </citation>
    <scope>NUCLEOTIDE SEQUENCE</scope>
    <source>
        <strain evidence="2">CCMP3105</strain>
    </source>
</reference>